<sequence>MAAAAAAAGVAWVTWGDPSSVSAIEPSHVAGAHTGKVYLVGAGPGAADLLTLRAARLLATADVVVSDALIGPEILAGVREDCLVITMGKRGGDARATKQTDINTALVEQAQQGRTVVRLKGGDPLLFGRVAEEMRALDAAGVAYEIVPGITSPFAAAAEVGIPLTHKTLSTTLVLTTGHDPSLLDFTALARMDTVAIVMATRTLEAIVDGLVEGGKAPSTPVCIVRNTTLPNGAIYTGTLDRVVADTERLKLSPAVLIVGEVAALAQGGGCTPDRLSAEL</sequence>
<dbReference type="InterPro" id="IPR014776">
    <property type="entry name" value="4pyrrole_Mease_sub2"/>
</dbReference>
<dbReference type="PANTHER" id="PTHR45790">
    <property type="entry name" value="SIROHEME SYNTHASE-RELATED"/>
    <property type="match status" value="1"/>
</dbReference>
<dbReference type="InterPro" id="IPR000878">
    <property type="entry name" value="4pyrrol_Mease"/>
</dbReference>
<dbReference type="Pfam" id="PF00590">
    <property type="entry name" value="TP_methylase"/>
    <property type="match status" value="1"/>
</dbReference>
<dbReference type="PANTHER" id="PTHR45790:SF3">
    <property type="entry name" value="S-ADENOSYL-L-METHIONINE-DEPENDENT UROPORPHYRINOGEN III METHYLTRANSFERASE, CHLOROPLASTIC"/>
    <property type="match status" value="1"/>
</dbReference>
<dbReference type="InParanoid" id="A9UPE8"/>
<protein>
    <recommendedName>
        <fullName evidence="1">uroporphyrinogen-III C-methyltransferase</fullName>
        <ecNumber evidence="1">2.1.1.107</ecNumber>
    </recommendedName>
</protein>
<dbReference type="InterPro" id="IPR050161">
    <property type="entry name" value="Siro_Cobalamin_biosynth"/>
</dbReference>
<gene>
    <name evidence="8" type="ORF">MONBRDRAFT_17087</name>
</gene>
<dbReference type="EMBL" id="CH991543">
    <property type="protein sequence ID" value="EDQ92408.1"/>
    <property type="molecule type" value="Genomic_DNA"/>
</dbReference>
<dbReference type="STRING" id="81824.A9UPE8"/>
<dbReference type="AlphaFoldDB" id="A9UPE8"/>
<evidence type="ECO:0000256" key="1">
    <source>
        <dbReference type="ARBA" id="ARBA00012162"/>
    </source>
</evidence>
<keyword evidence="4" id="KW-0949">S-adenosyl-L-methionine</keyword>
<evidence type="ECO:0000259" key="7">
    <source>
        <dbReference type="Pfam" id="PF00590"/>
    </source>
</evidence>
<dbReference type="InterPro" id="IPR035996">
    <property type="entry name" value="4pyrrol_Methylase_sf"/>
</dbReference>
<evidence type="ECO:0000256" key="2">
    <source>
        <dbReference type="ARBA" id="ARBA00022603"/>
    </source>
</evidence>
<dbReference type="Gene3D" id="3.30.950.10">
    <property type="entry name" value="Methyltransferase, Cobalt-precorrin-4 Transmethylase, Domain 2"/>
    <property type="match status" value="1"/>
</dbReference>
<feature type="domain" description="Tetrapyrrole methylase" evidence="7">
    <location>
        <begin position="36"/>
        <end position="242"/>
    </location>
</feature>
<dbReference type="GO" id="GO:0004851">
    <property type="term" value="F:uroporphyrin-III C-methyltransferase activity"/>
    <property type="evidence" value="ECO:0000318"/>
    <property type="project" value="GO_Central"/>
</dbReference>
<name>A9UPE8_MONBE</name>
<evidence type="ECO:0000256" key="5">
    <source>
        <dbReference type="ARBA" id="ARBA00023244"/>
    </source>
</evidence>
<keyword evidence="2 6" id="KW-0489">Methyltransferase</keyword>
<comment type="similarity">
    <text evidence="6">Belongs to the precorrin methyltransferase family.</text>
</comment>
<organism evidence="8 9">
    <name type="scientific">Monosiga brevicollis</name>
    <name type="common">Choanoflagellate</name>
    <dbReference type="NCBI Taxonomy" id="81824"/>
    <lineage>
        <taxon>Eukaryota</taxon>
        <taxon>Choanoflagellata</taxon>
        <taxon>Craspedida</taxon>
        <taxon>Salpingoecidae</taxon>
        <taxon>Monosiga</taxon>
    </lineage>
</organism>
<dbReference type="KEGG" id="mbr:MONBRDRAFT_17087"/>
<evidence type="ECO:0000256" key="4">
    <source>
        <dbReference type="ARBA" id="ARBA00022691"/>
    </source>
</evidence>
<keyword evidence="5" id="KW-0627">Porphyrin biosynthesis</keyword>
<dbReference type="FunFam" id="3.30.950.10:FF:000010">
    <property type="entry name" value="Uroporphyrin-III C-methyltransferase"/>
    <property type="match status" value="1"/>
</dbReference>
<dbReference type="eggNOG" id="KOG1527">
    <property type="taxonomic scope" value="Eukaryota"/>
</dbReference>
<keyword evidence="3 6" id="KW-0808">Transferase</keyword>
<evidence type="ECO:0000313" key="9">
    <source>
        <dbReference type="Proteomes" id="UP000001357"/>
    </source>
</evidence>
<dbReference type="PROSITE" id="PS00839">
    <property type="entry name" value="SUMT_1"/>
    <property type="match status" value="1"/>
</dbReference>
<dbReference type="RefSeq" id="XP_001742170.1">
    <property type="nucleotide sequence ID" value="XM_001742118.1"/>
</dbReference>
<dbReference type="InterPro" id="IPR003043">
    <property type="entry name" value="Uropor_MeTrfase_CS"/>
</dbReference>
<evidence type="ECO:0000256" key="3">
    <source>
        <dbReference type="ARBA" id="ARBA00022679"/>
    </source>
</evidence>
<dbReference type="OMA" id="NTLVFYM"/>
<evidence type="ECO:0000313" key="8">
    <source>
        <dbReference type="EMBL" id="EDQ92408.1"/>
    </source>
</evidence>
<proteinExistence type="inferred from homology"/>
<dbReference type="NCBIfam" id="TIGR01469">
    <property type="entry name" value="cobA_cysG_Cterm"/>
    <property type="match status" value="1"/>
</dbReference>
<keyword evidence="9" id="KW-1185">Reference proteome</keyword>
<dbReference type="Gene3D" id="3.40.1010.10">
    <property type="entry name" value="Cobalt-precorrin-4 Transmethylase, Domain 1"/>
    <property type="match status" value="1"/>
</dbReference>
<accession>A9UPE8</accession>
<reference evidence="8 9" key="1">
    <citation type="journal article" date="2008" name="Nature">
        <title>The genome of the choanoflagellate Monosiga brevicollis and the origin of metazoans.</title>
        <authorList>
            <consortium name="JGI Sequencing"/>
            <person name="King N."/>
            <person name="Westbrook M.J."/>
            <person name="Young S.L."/>
            <person name="Kuo A."/>
            <person name="Abedin M."/>
            <person name="Chapman J."/>
            <person name="Fairclough S."/>
            <person name="Hellsten U."/>
            <person name="Isogai Y."/>
            <person name="Letunic I."/>
            <person name="Marr M."/>
            <person name="Pincus D."/>
            <person name="Putnam N."/>
            <person name="Rokas A."/>
            <person name="Wright K.J."/>
            <person name="Zuzow R."/>
            <person name="Dirks W."/>
            <person name="Good M."/>
            <person name="Goodstein D."/>
            <person name="Lemons D."/>
            <person name="Li W."/>
            <person name="Lyons J.B."/>
            <person name="Morris A."/>
            <person name="Nichols S."/>
            <person name="Richter D.J."/>
            <person name="Salamov A."/>
            <person name="Bork P."/>
            <person name="Lim W.A."/>
            <person name="Manning G."/>
            <person name="Miller W.T."/>
            <person name="McGinnis W."/>
            <person name="Shapiro H."/>
            <person name="Tjian R."/>
            <person name="Grigoriev I.V."/>
            <person name="Rokhsar D."/>
        </authorList>
    </citation>
    <scope>NUCLEOTIDE SEQUENCE [LARGE SCALE GENOMIC DNA]</scope>
    <source>
        <strain evidence="9">MX1 / ATCC 50154</strain>
    </source>
</reference>
<dbReference type="SUPFAM" id="SSF53790">
    <property type="entry name" value="Tetrapyrrole methylase"/>
    <property type="match status" value="1"/>
</dbReference>
<dbReference type="PROSITE" id="PS00840">
    <property type="entry name" value="SUMT_2"/>
    <property type="match status" value="1"/>
</dbReference>
<evidence type="ECO:0000256" key="6">
    <source>
        <dbReference type="RuleBase" id="RU003960"/>
    </source>
</evidence>
<dbReference type="CDD" id="cd11642">
    <property type="entry name" value="SUMT"/>
    <property type="match status" value="1"/>
</dbReference>
<dbReference type="GeneID" id="5888113"/>
<dbReference type="FunFam" id="3.40.1010.10:FF:000001">
    <property type="entry name" value="Siroheme synthase"/>
    <property type="match status" value="1"/>
</dbReference>
<dbReference type="Proteomes" id="UP000001357">
    <property type="component" value="Unassembled WGS sequence"/>
</dbReference>
<dbReference type="GO" id="GO:0019354">
    <property type="term" value="P:siroheme biosynthetic process"/>
    <property type="evidence" value="ECO:0000318"/>
    <property type="project" value="GO_Central"/>
</dbReference>
<dbReference type="GO" id="GO:0032259">
    <property type="term" value="P:methylation"/>
    <property type="evidence" value="ECO:0007669"/>
    <property type="project" value="UniProtKB-KW"/>
</dbReference>
<dbReference type="EC" id="2.1.1.107" evidence="1"/>
<dbReference type="InterPro" id="IPR014777">
    <property type="entry name" value="4pyrrole_Mease_sub1"/>
</dbReference>
<dbReference type="NCBIfam" id="NF004790">
    <property type="entry name" value="PRK06136.1"/>
    <property type="match status" value="1"/>
</dbReference>
<dbReference type="InterPro" id="IPR006366">
    <property type="entry name" value="CobA/CysG_C"/>
</dbReference>